<dbReference type="Pfam" id="PF00505">
    <property type="entry name" value="HMG_box"/>
    <property type="match status" value="1"/>
</dbReference>
<name>A0A1M2VYW1_TRAPU</name>
<dbReference type="OMA" id="WICFRTE"/>
<dbReference type="PANTHER" id="PTHR45789:SF2">
    <property type="entry name" value="FI18025P1"/>
    <property type="match status" value="1"/>
</dbReference>
<evidence type="ECO:0000313" key="7">
    <source>
        <dbReference type="Proteomes" id="UP000184267"/>
    </source>
</evidence>
<evidence type="ECO:0000256" key="3">
    <source>
        <dbReference type="PROSITE-ProRule" id="PRU00267"/>
    </source>
</evidence>
<dbReference type="Gene3D" id="1.10.30.10">
    <property type="entry name" value="High mobility group box domain"/>
    <property type="match status" value="1"/>
</dbReference>
<feature type="domain" description="HMG box" evidence="5">
    <location>
        <begin position="23"/>
        <end position="93"/>
    </location>
</feature>
<dbReference type="InterPro" id="IPR051356">
    <property type="entry name" value="SOX/SOX-like_TF"/>
</dbReference>
<evidence type="ECO:0000259" key="5">
    <source>
        <dbReference type="PROSITE" id="PS50118"/>
    </source>
</evidence>
<reference evidence="6 7" key="1">
    <citation type="submission" date="2016-10" db="EMBL/GenBank/DDBJ databases">
        <title>Genome sequence of the basidiomycete white-rot fungus Trametes pubescens.</title>
        <authorList>
            <person name="Makela M.R."/>
            <person name="Granchi Z."/>
            <person name="Peng M."/>
            <person name="De Vries R.P."/>
            <person name="Grigoriev I."/>
            <person name="Riley R."/>
            <person name="Hilden K."/>
        </authorList>
    </citation>
    <scope>NUCLEOTIDE SEQUENCE [LARGE SCALE GENOMIC DNA]</scope>
    <source>
        <strain evidence="6 7">FBCC735</strain>
    </source>
</reference>
<gene>
    <name evidence="6" type="ORF">TRAPUB_10701</name>
</gene>
<feature type="region of interest" description="Disordered" evidence="4">
    <location>
        <begin position="269"/>
        <end position="295"/>
    </location>
</feature>
<evidence type="ECO:0000256" key="2">
    <source>
        <dbReference type="ARBA" id="ARBA00023242"/>
    </source>
</evidence>
<dbReference type="SUPFAM" id="SSF47095">
    <property type="entry name" value="HMG-box"/>
    <property type="match status" value="1"/>
</dbReference>
<evidence type="ECO:0000256" key="1">
    <source>
        <dbReference type="ARBA" id="ARBA00023125"/>
    </source>
</evidence>
<dbReference type="SMART" id="SM00398">
    <property type="entry name" value="HMG"/>
    <property type="match status" value="1"/>
</dbReference>
<evidence type="ECO:0000313" key="6">
    <source>
        <dbReference type="EMBL" id="OJT12753.1"/>
    </source>
</evidence>
<dbReference type="InterPro" id="IPR009071">
    <property type="entry name" value="HMG_box_dom"/>
</dbReference>
<dbReference type="GO" id="GO:0000981">
    <property type="term" value="F:DNA-binding transcription factor activity, RNA polymerase II-specific"/>
    <property type="evidence" value="ECO:0007669"/>
    <property type="project" value="TreeGrafter"/>
</dbReference>
<dbReference type="CDD" id="cd01389">
    <property type="entry name" value="HMG-box_ROX1-like"/>
    <property type="match status" value="1"/>
</dbReference>
<keyword evidence="1 3" id="KW-0238">DNA-binding</keyword>
<dbReference type="Proteomes" id="UP000184267">
    <property type="component" value="Unassembled WGS sequence"/>
</dbReference>
<comment type="caution">
    <text evidence="6">The sequence shown here is derived from an EMBL/GenBank/DDBJ whole genome shotgun (WGS) entry which is preliminary data.</text>
</comment>
<feature type="region of interest" description="Disordered" evidence="4">
    <location>
        <begin position="61"/>
        <end position="140"/>
    </location>
</feature>
<dbReference type="GO" id="GO:0000978">
    <property type="term" value="F:RNA polymerase II cis-regulatory region sequence-specific DNA binding"/>
    <property type="evidence" value="ECO:0007669"/>
    <property type="project" value="TreeGrafter"/>
</dbReference>
<proteinExistence type="predicted"/>
<feature type="DNA-binding region" description="HMG box" evidence="3">
    <location>
        <begin position="23"/>
        <end position="93"/>
    </location>
</feature>
<dbReference type="AlphaFoldDB" id="A0A1M2VYW1"/>
<feature type="compositionally biased region" description="Basic and acidic residues" evidence="4">
    <location>
        <begin position="67"/>
        <end position="87"/>
    </location>
</feature>
<dbReference type="OrthoDB" id="6247875at2759"/>
<keyword evidence="2 3" id="KW-0539">Nucleus</keyword>
<dbReference type="InterPro" id="IPR036910">
    <property type="entry name" value="HMG_box_dom_sf"/>
</dbReference>
<dbReference type="PROSITE" id="PS50118">
    <property type="entry name" value="HMG_BOX_2"/>
    <property type="match status" value="1"/>
</dbReference>
<protein>
    <recommendedName>
        <fullName evidence="5">HMG box domain-containing protein</fullName>
    </recommendedName>
</protein>
<accession>A0A1M2VYW1</accession>
<feature type="compositionally biased region" description="Polar residues" evidence="4">
    <location>
        <begin position="269"/>
        <end position="287"/>
    </location>
</feature>
<feature type="region of interest" description="Disordered" evidence="4">
    <location>
        <begin position="1"/>
        <end position="21"/>
    </location>
</feature>
<keyword evidence="7" id="KW-1185">Reference proteome</keyword>
<dbReference type="PANTHER" id="PTHR45789">
    <property type="entry name" value="FI18025P1"/>
    <property type="match status" value="1"/>
</dbReference>
<dbReference type="STRING" id="154538.A0A1M2VYW1"/>
<dbReference type="GO" id="GO:0005634">
    <property type="term" value="C:nucleus"/>
    <property type="evidence" value="ECO:0007669"/>
    <property type="project" value="UniProtKB-UniRule"/>
</dbReference>
<sequence>MAPNRNAKASSSAVPYSPPATHIPRPANSWICFRTEQLALMQQNEPERVFRQNEVSGILSPRWHAMGPEDKKPYEEAAREAAREHALKYPGYKYQPLSKKEKERLASQKAAEGKAATPRRRTRRKPSAPPYPTPTPTVAAPTVALHLPPPPSLNPQTFAPQLGQGGAFYPPPMAWHPQGIPIPHYGPAHWPFPPMPHTGAPMNSAMGAAGQHLPQVAPALPPLLPPYDIAPAPMFNYPGDLSVGFDSAGPFQQGGLMDDEALAAFSSLFHSQPTGPPSDASSGSSTGWVFPDPPF</sequence>
<evidence type="ECO:0000256" key="4">
    <source>
        <dbReference type="SAM" id="MobiDB-lite"/>
    </source>
</evidence>
<dbReference type="EMBL" id="MNAD01000448">
    <property type="protein sequence ID" value="OJT12753.1"/>
    <property type="molecule type" value="Genomic_DNA"/>
</dbReference>
<feature type="compositionally biased region" description="Basic residues" evidence="4">
    <location>
        <begin position="117"/>
        <end position="126"/>
    </location>
</feature>
<organism evidence="6 7">
    <name type="scientific">Trametes pubescens</name>
    <name type="common">White-rot fungus</name>
    <dbReference type="NCBI Taxonomy" id="154538"/>
    <lineage>
        <taxon>Eukaryota</taxon>
        <taxon>Fungi</taxon>
        <taxon>Dikarya</taxon>
        <taxon>Basidiomycota</taxon>
        <taxon>Agaricomycotina</taxon>
        <taxon>Agaricomycetes</taxon>
        <taxon>Polyporales</taxon>
        <taxon>Polyporaceae</taxon>
        <taxon>Trametes</taxon>
    </lineage>
</organism>